<organism evidence="1 2">
    <name type="scientific">Pseudoduganella guangdongensis</name>
    <dbReference type="NCBI Taxonomy" id="2692179"/>
    <lineage>
        <taxon>Bacteria</taxon>
        <taxon>Pseudomonadati</taxon>
        <taxon>Pseudomonadota</taxon>
        <taxon>Betaproteobacteria</taxon>
        <taxon>Burkholderiales</taxon>
        <taxon>Oxalobacteraceae</taxon>
        <taxon>Telluria group</taxon>
        <taxon>Pseudoduganella</taxon>
    </lineage>
</organism>
<evidence type="ECO:0000313" key="1">
    <source>
        <dbReference type="EMBL" id="MYN00791.1"/>
    </source>
</evidence>
<reference evidence="1 2" key="1">
    <citation type="submission" date="2019-12" db="EMBL/GenBank/DDBJ databases">
        <title>Novel species isolated from a subtropical stream in China.</title>
        <authorList>
            <person name="Lu H."/>
        </authorList>
    </citation>
    <scope>NUCLEOTIDE SEQUENCE [LARGE SCALE GENOMIC DNA]</scope>
    <source>
        <strain evidence="1 2">DS3</strain>
    </source>
</reference>
<protein>
    <recommendedName>
        <fullName evidence="3">Gel scht</fullName>
    </recommendedName>
</protein>
<gene>
    <name evidence="1" type="ORF">GTP41_01630</name>
</gene>
<dbReference type="EMBL" id="WWCJ01000001">
    <property type="protein sequence ID" value="MYN00791.1"/>
    <property type="molecule type" value="Genomic_DNA"/>
</dbReference>
<dbReference type="RefSeq" id="WP_161023800.1">
    <property type="nucleotide sequence ID" value="NZ_WWCJ01000001.1"/>
</dbReference>
<name>A0A6N9HB72_9BURK</name>
<evidence type="ECO:0000313" key="2">
    <source>
        <dbReference type="Proteomes" id="UP000448575"/>
    </source>
</evidence>
<dbReference type="Proteomes" id="UP000448575">
    <property type="component" value="Unassembled WGS sequence"/>
</dbReference>
<keyword evidence="2" id="KW-1185">Reference proteome</keyword>
<comment type="caution">
    <text evidence="1">The sequence shown here is derived from an EMBL/GenBank/DDBJ whole genome shotgun (WGS) entry which is preliminary data.</text>
</comment>
<dbReference type="AlphaFoldDB" id="A0A6N9HB72"/>
<evidence type="ECO:0008006" key="3">
    <source>
        <dbReference type="Google" id="ProtNLM"/>
    </source>
</evidence>
<accession>A0A6N9HB72</accession>
<sequence length="122" mass="13051">MSALLVGGAALAAGPDDPSVQIKAPQASYKLHAQEFRDFAYVYVLANAQAIRFTQTGRRYWASLGSADKVELYPVAANVFVTQAGARVEFSDQGEQVAIDNFERLPSSAALGASKVRMVAAR</sequence>
<proteinExistence type="predicted"/>